<keyword evidence="2" id="KW-1185">Reference proteome</keyword>
<evidence type="ECO:0000313" key="1">
    <source>
        <dbReference type="EMBL" id="AQW87572.1"/>
    </source>
</evidence>
<dbReference type="EMBL" id="CP017258">
    <property type="protein sequence ID" value="AQW87572.1"/>
    <property type="molecule type" value="Genomic_DNA"/>
</dbReference>
<organism evidence="1 2">
    <name type="scientific">Campylobacter pinnipediorum subsp. caledonicus</name>
    <dbReference type="NCBI Taxonomy" id="1874362"/>
    <lineage>
        <taxon>Bacteria</taxon>
        <taxon>Pseudomonadati</taxon>
        <taxon>Campylobacterota</taxon>
        <taxon>Epsilonproteobacteria</taxon>
        <taxon>Campylobacterales</taxon>
        <taxon>Campylobacteraceae</taxon>
        <taxon>Campylobacter</taxon>
    </lineage>
</organism>
<dbReference type="Proteomes" id="UP000190868">
    <property type="component" value="Chromosome"/>
</dbReference>
<protein>
    <recommendedName>
        <fullName evidence="3">Periplasmic protein</fullName>
    </recommendedName>
</protein>
<evidence type="ECO:0000313" key="2">
    <source>
        <dbReference type="Proteomes" id="UP000190868"/>
    </source>
</evidence>
<reference evidence="2" key="1">
    <citation type="submission" date="2016-09" db="EMBL/GenBank/DDBJ databases">
        <title>Comparative genomics of the Campylobacter concisus group.</title>
        <authorList>
            <person name="Miller W.G."/>
            <person name="Yee E."/>
            <person name="Chapman M.H."/>
            <person name="Huynh S."/>
            <person name="Bono J.L."/>
            <person name="On S.L.W."/>
            <person name="StLeger J."/>
            <person name="Foster G."/>
            <person name="Parker C.T."/>
        </authorList>
    </citation>
    <scope>NUCLEOTIDE SEQUENCE [LARGE SCALE GENOMIC DNA]</scope>
    <source>
        <strain evidence="2">RM18021</strain>
    </source>
</reference>
<dbReference type="AlphaFoldDB" id="A0A1S6U7B9"/>
<dbReference type="RefSeq" id="WP_078424437.1">
    <property type="nucleotide sequence ID" value="NZ_CP017258.1"/>
</dbReference>
<sequence>MKYILIFFLFFSVFAKEQRMSDIKPVTMYYIDLEPGFCDDDCLNELLQQDMIASFLARFDRLRVTSLELLDKYLKIYYYTPDMVLNDNLKIAVILPQKIIKSYSDSVTKSLISYALKYDLNVDLKFINSDDESPENIQKALDEARKDSIKYFIAPLTANGVILVNKLAYPNETFFLPSIHSSLFKLNNPNFVFGGVDYQAQIKSLFEFANNKISAFSDGSFTGNSLNNYVKNISENSVYEVEMLAKNIKFEEYFNNFSYINNSSIFLNLSLIKASLIATQLKIFEIEPFALLSTQINYNPKFLQLVKTSDREKFYIANSIFLDDDSLSSINALFGIDLRYNWIGYSSSVGLDYIYSLATGKNRKFDQEIIDNQVIYGVDILKTDEYNFIKTNDLSDYNY</sequence>
<proteinExistence type="predicted"/>
<dbReference type="SUPFAM" id="SSF53822">
    <property type="entry name" value="Periplasmic binding protein-like I"/>
    <property type="match status" value="1"/>
</dbReference>
<dbReference type="InterPro" id="IPR028082">
    <property type="entry name" value="Peripla_BP_I"/>
</dbReference>
<evidence type="ECO:0008006" key="3">
    <source>
        <dbReference type="Google" id="ProtNLM"/>
    </source>
</evidence>
<gene>
    <name evidence="1" type="ORF">CPIN18021_0760</name>
</gene>
<name>A0A1S6U7B9_9BACT</name>
<accession>A0A1S6U7B9</accession>